<feature type="transmembrane region" description="Helical" evidence="13">
    <location>
        <begin position="126"/>
        <end position="144"/>
    </location>
</feature>
<feature type="compositionally biased region" description="Polar residues" evidence="12">
    <location>
        <begin position="363"/>
        <end position="376"/>
    </location>
</feature>
<dbReference type="AlphaFoldDB" id="A0A336M5N2"/>
<dbReference type="EMBL" id="UFQS01000434">
    <property type="protein sequence ID" value="SSX03898.1"/>
    <property type="molecule type" value="Genomic_DNA"/>
</dbReference>
<feature type="compositionally biased region" description="Basic and acidic residues" evidence="12">
    <location>
        <begin position="828"/>
        <end position="839"/>
    </location>
</feature>
<dbReference type="PANTHER" id="PTHR11537:SF254">
    <property type="entry name" value="POTASSIUM VOLTAGE-GATED CHANNEL PROTEIN SHAB"/>
    <property type="match status" value="1"/>
</dbReference>
<protein>
    <submittedName>
        <fullName evidence="16">CSON010585 protein</fullName>
    </submittedName>
</protein>
<organism evidence="16">
    <name type="scientific">Culicoides sonorensis</name>
    <name type="common">Biting midge</name>
    <dbReference type="NCBI Taxonomy" id="179676"/>
    <lineage>
        <taxon>Eukaryota</taxon>
        <taxon>Metazoa</taxon>
        <taxon>Ecdysozoa</taxon>
        <taxon>Arthropoda</taxon>
        <taxon>Hexapoda</taxon>
        <taxon>Insecta</taxon>
        <taxon>Pterygota</taxon>
        <taxon>Neoptera</taxon>
        <taxon>Endopterygota</taxon>
        <taxon>Diptera</taxon>
        <taxon>Nematocera</taxon>
        <taxon>Chironomoidea</taxon>
        <taxon>Ceratopogonidae</taxon>
        <taxon>Ceratopogoninae</taxon>
        <taxon>Culicoides</taxon>
        <taxon>Monoculicoides</taxon>
    </lineage>
</organism>
<feature type="region of interest" description="Disordered" evidence="12">
    <location>
        <begin position="885"/>
        <end position="925"/>
    </location>
</feature>
<evidence type="ECO:0000256" key="4">
    <source>
        <dbReference type="ARBA" id="ARBA00022692"/>
    </source>
</evidence>
<dbReference type="EMBL" id="UFQT01000434">
    <property type="protein sequence ID" value="SSX24263.1"/>
    <property type="molecule type" value="Genomic_DNA"/>
</dbReference>
<evidence type="ECO:0000256" key="3">
    <source>
        <dbReference type="ARBA" id="ARBA00022538"/>
    </source>
</evidence>
<gene>
    <name evidence="16" type="primary">CSON010585</name>
</gene>
<feature type="compositionally biased region" description="Basic and acidic residues" evidence="12">
    <location>
        <begin position="1068"/>
        <end position="1083"/>
    </location>
</feature>
<evidence type="ECO:0000313" key="16">
    <source>
        <dbReference type="EMBL" id="SSX24263.1"/>
    </source>
</evidence>
<evidence type="ECO:0000256" key="11">
    <source>
        <dbReference type="ARBA" id="ARBA00023303"/>
    </source>
</evidence>
<evidence type="ECO:0000256" key="12">
    <source>
        <dbReference type="SAM" id="MobiDB-lite"/>
    </source>
</evidence>
<feature type="region of interest" description="Disordered" evidence="12">
    <location>
        <begin position="404"/>
        <end position="425"/>
    </location>
</feature>
<keyword evidence="2" id="KW-0813">Transport</keyword>
<feature type="transmembrane region" description="Helical" evidence="13">
    <location>
        <begin position="257"/>
        <end position="282"/>
    </location>
</feature>
<feature type="region of interest" description="Disordered" evidence="12">
    <location>
        <begin position="1061"/>
        <end position="1083"/>
    </location>
</feature>
<dbReference type="Pfam" id="PF00520">
    <property type="entry name" value="Ion_trans"/>
    <property type="match status" value="1"/>
</dbReference>
<feature type="region of interest" description="Disordered" evidence="12">
    <location>
        <begin position="655"/>
        <end position="677"/>
    </location>
</feature>
<feature type="region of interest" description="Disordered" evidence="12">
    <location>
        <begin position="978"/>
        <end position="998"/>
    </location>
</feature>
<evidence type="ECO:0000313" key="15">
    <source>
        <dbReference type="EMBL" id="SSX03898.1"/>
    </source>
</evidence>
<dbReference type="InterPro" id="IPR003968">
    <property type="entry name" value="K_chnl_volt-dep_Kv"/>
</dbReference>
<dbReference type="InterPro" id="IPR027359">
    <property type="entry name" value="Volt_channel_dom_sf"/>
</dbReference>
<dbReference type="GO" id="GO:0001508">
    <property type="term" value="P:action potential"/>
    <property type="evidence" value="ECO:0007669"/>
    <property type="project" value="TreeGrafter"/>
</dbReference>
<dbReference type="Gene3D" id="1.10.287.70">
    <property type="match status" value="1"/>
</dbReference>
<feature type="transmembrane region" description="Helical" evidence="13">
    <location>
        <begin position="93"/>
        <end position="114"/>
    </location>
</feature>
<accession>A0A336M5N2</accession>
<evidence type="ECO:0000256" key="7">
    <source>
        <dbReference type="ARBA" id="ARBA00022958"/>
    </source>
</evidence>
<dbReference type="PRINTS" id="PR01495">
    <property type="entry name" value="SHABCHANNEL"/>
</dbReference>
<evidence type="ECO:0000256" key="1">
    <source>
        <dbReference type="ARBA" id="ARBA00004141"/>
    </source>
</evidence>
<dbReference type="PRINTS" id="PR01491">
    <property type="entry name" value="KVCHANNEL"/>
</dbReference>
<evidence type="ECO:0000259" key="14">
    <source>
        <dbReference type="Pfam" id="PF00520"/>
    </source>
</evidence>
<feature type="transmembrane region" description="Helical" evidence="13">
    <location>
        <begin position="52"/>
        <end position="73"/>
    </location>
</feature>
<dbReference type="PRINTS" id="PR00169">
    <property type="entry name" value="KCHANNEL"/>
</dbReference>
<feature type="region of interest" description="Disordered" evidence="12">
    <location>
        <begin position="359"/>
        <end position="383"/>
    </location>
</feature>
<dbReference type="VEuPathDB" id="VectorBase:CSON010585"/>
<dbReference type="GO" id="GO:0005251">
    <property type="term" value="F:delayed rectifier potassium channel activity"/>
    <property type="evidence" value="ECO:0007669"/>
    <property type="project" value="TreeGrafter"/>
</dbReference>
<comment type="subcellular location">
    <subcellularLocation>
        <location evidence="1">Membrane</location>
        <topology evidence="1">Multi-pass membrane protein</topology>
    </subcellularLocation>
</comment>
<feature type="region of interest" description="Disordered" evidence="12">
    <location>
        <begin position="1004"/>
        <end position="1023"/>
    </location>
</feature>
<dbReference type="InterPro" id="IPR005821">
    <property type="entry name" value="Ion_trans_dom"/>
</dbReference>
<dbReference type="InterPro" id="IPR028325">
    <property type="entry name" value="VG_K_chnl"/>
</dbReference>
<reference evidence="15" key="1">
    <citation type="submission" date="2018-04" db="EMBL/GenBank/DDBJ databases">
        <authorList>
            <person name="Go L.Y."/>
            <person name="Mitchell J.A."/>
        </authorList>
    </citation>
    <scope>NUCLEOTIDE SEQUENCE</scope>
    <source>
        <tissue evidence="15">Whole organism</tissue>
    </source>
</reference>
<proteinExistence type="predicted"/>
<keyword evidence="7" id="KW-0630">Potassium</keyword>
<dbReference type="PANTHER" id="PTHR11537">
    <property type="entry name" value="VOLTAGE-GATED POTASSIUM CHANNEL"/>
    <property type="match status" value="1"/>
</dbReference>
<feature type="domain" description="Ion transport" evidence="14">
    <location>
        <begin position="55"/>
        <end position="288"/>
    </location>
</feature>
<keyword evidence="9" id="KW-0406">Ion transport</keyword>
<evidence type="ECO:0000256" key="6">
    <source>
        <dbReference type="ARBA" id="ARBA00022882"/>
    </source>
</evidence>
<dbReference type="FunFam" id="1.10.287.70:FF:000034">
    <property type="entry name" value="Potassium voltage-gated channel subfamily B member"/>
    <property type="match status" value="1"/>
</dbReference>
<name>A0A336M5N2_CULSO</name>
<evidence type="ECO:0000256" key="8">
    <source>
        <dbReference type="ARBA" id="ARBA00022989"/>
    </source>
</evidence>
<feature type="transmembrane region" description="Helical" evidence="13">
    <location>
        <begin position="196"/>
        <end position="217"/>
    </location>
</feature>
<keyword evidence="4 13" id="KW-0812">Transmembrane</keyword>
<sequence>MRQYFFDIKKILSVMFWFLSSFRISHTKKYFIQSLINDENLICVLQHICTEYLQVIAVISILFIILSTIGLTLNTLPTLQHFNDGVPIDNPELAMVEGVCITWFTLEYILRFGASPDKWKFFKGGLNIIDLLAILPYFVSLFLLETNKNANDQFQDVRRVVQVFRIMRILRILKLARHSTGLQSLGFTLKNSYKELGLLMLFLAMGVLIFSSLAYFAEKDEPQTKFVSIPETFWWAGITMTTVGYGDIYPTTPLGKVIGTVCCICGVLVIALPIPIIVNNFAEFYKNQMRREKALKRREALDRAKREGSIVSFHHINLKEAFAKSMDLIDVIVDTDSAHDDEKSNQKSKWKRMTHALRVRSSAGHTLSQGDGNSTGDETDLDRNMTTGTGCYKNYDHFPVQKRRSNASQNTVPEPEAVPPYSPMTQHRVYDPGVADLDEDEQQLLSQNTPKREPTIMCASRAEVEELRRQIALESAIVADKKEKEKSEQEIPSEFECCFCTQKDGQCQGECIPLRSHSDYREHCDAEDLMPLPTSDFHTTVCLEMRMLKNQQRHLQKQASISSSSQFIQGNCIAPPSQQGQFGPGTTTTATIMYNTVEMPIRQTALTANVVAANNSSSCSSSNIIINANNTNNNNNNNNSTGTSLNLNNNYNSVNNGVGSGGGSNYGINTSQNNNSVSKYQQQQSVESVLSVASRSQYQSDMASVDSSDTYASCQTHPFLSQGDLTSDLGIEYDTNNLYVNPMEKDSGIVLSQVKKSASGDTALRNLGLSGGGSSFDDDITDFQTFQPFTLETEPRGGNSSTSLNETPVPKHRKARFQSSAQSKPRARFFEDMNRKEESVESNATGISSNSSKKGRRKIFETKGLASATKLINQHLFGIQAISGKGRNNYENKSSSLSSESLEISPNLEHHRRSKSILKNKSDQSRILCDPESERLLADNMSGSGISDNGIPGPDEFSPNKRPLLSITPPAKHRTLIQQRSTPSSIGVITSSNSNNRTIGKYQQPRLAEEQNTRQSTKSAPVQRTAAYVDHLTSGGNEMDTTTIITGTRESSLESETAFSIFPLSSKTSEKEAGSGSDETGKI</sequence>
<dbReference type="SUPFAM" id="SSF81324">
    <property type="entry name" value="Voltage-gated potassium channels"/>
    <property type="match status" value="1"/>
</dbReference>
<dbReference type="Gene3D" id="1.20.120.350">
    <property type="entry name" value="Voltage-gated potassium channels. Chain C"/>
    <property type="match status" value="1"/>
</dbReference>
<keyword evidence="10 13" id="KW-0472">Membrane</keyword>
<feature type="compositionally biased region" description="Low complexity" evidence="12">
    <location>
        <begin position="889"/>
        <end position="907"/>
    </location>
</feature>
<keyword evidence="8 13" id="KW-1133">Transmembrane helix</keyword>
<keyword evidence="11" id="KW-0407">Ion channel</keyword>
<evidence type="ECO:0000256" key="5">
    <source>
        <dbReference type="ARBA" id="ARBA00022826"/>
    </source>
</evidence>
<reference evidence="16" key="2">
    <citation type="submission" date="2018-07" db="EMBL/GenBank/DDBJ databases">
        <authorList>
            <person name="Quirk P.G."/>
            <person name="Krulwich T.A."/>
        </authorList>
    </citation>
    <scope>NUCLEOTIDE SEQUENCE</scope>
</reference>
<keyword evidence="5" id="KW-0631">Potassium channel</keyword>
<dbReference type="GO" id="GO:0008076">
    <property type="term" value="C:voltage-gated potassium channel complex"/>
    <property type="evidence" value="ECO:0007669"/>
    <property type="project" value="InterPro"/>
</dbReference>
<evidence type="ECO:0000256" key="2">
    <source>
        <dbReference type="ARBA" id="ARBA00022448"/>
    </source>
</evidence>
<feature type="region of interest" description="Disordered" evidence="12">
    <location>
        <begin position="790"/>
        <end position="856"/>
    </location>
</feature>
<dbReference type="InterPro" id="IPR003973">
    <property type="entry name" value="K_chnl_volt-dep_Kv2"/>
</dbReference>
<keyword evidence="3" id="KW-0633">Potassium transport</keyword>
<keyword evidence="6" id="KW-0851">Voltage-gated channel</keyword>
<feature type="compositionally biased region" description="Polar residues" evidence="12">
    <location>
        <begin position="1013"/>
        <end position="1022"/>
    </location>
</feature>
<feature type="compositionally biased region" description="Polar residues" evidence="12">
    <location>
        <begin position="841"/>
        <end position="852"/>
    </location>
</feature>
<evidence type="ECO:0000256" key="10">
    <source>
        <dbReference type="ARBA" id="ARBA00023136"/>
    </source>
</evidence>
<evidence type="ECO:0000256" key="9">
    <source>
        <dbReference type="ARBA" id="ARBA00023065"/>
    </source>
</evidence>
<evidence type="ECO:0000256" key="13">
    <source>
        <dbReference type="SAM" id="Phobius"/>
    </source>
</evidence>